<evidence type="ECO:0000313" key="3">
    <source>
        <dbReference type="EMBL" id="KAJ8443852.1"/>
    </source>
</evidence>
<dbReference type="FunFam" id="3.40.50.2000:FF:000120">
    <property type="entry name" value="UDP-glycosyltransferase 76C1"/>
    <property type="match status" value="2"/>
</dbReference>
<dbReference type="GO" id="GO:0080043">
    <property type="term" value="F:quercetin 3-O-glucosyltransferase activity"/>
    <property type="evidence" value="ECO:0007669"/>
    <property type="project" value="TreeGrafter"/>
</dbReference>
<dbReference type="PANTHER" id="PTHR11926:SF1464">
    <property type="entry name" value="UDP-GLYCOSYLTRANSFERASE 76B1-LIKE"/>
    <property type="match status" value="1"/>
</dbReference>
<dbReference type="Gene3D" id="3.40.50.2000">
    <property type="entry name" value="Glycogen Phosphorylase B"/>
    <property type="match status" value="4"/>
</dbReference>
<dbReference type="PANTHER" id="PTHR11926">
    <property type="entry name" value="GLUCOSYL/GLUCURONOSYL TRANSFERASES"/>
    <property type="match status" value="1"/>
</dbReference>
<dbReference type="CDD" id="cd03784">
    <property type="entry name" value="GT1_Gtf-like"/>
    <property type="match status" value="2"/>
</dbReference>
<keyword evidence="4" id="KW-1185">Reference proteome</keyword>
<accession>A0A9Q1KJI9</accession>
<dbReference type="Proteomes" id="UP001153076">
    <property type="component" value="Unassembled WGS sequence"/>
</dbReference>
<evidence type="ECO:0000256" key="2">
    <source>
        <dbReference type="ARBA" id="ARBA00022679"/>
    </source>
</evidence>
<dbReference type="Pfam" id="PF00201">
    <property type="entry name" value="UDPGT"/>
    <property type="match status" value="2"/>
</dbReference>
<comment type="caution">
    <text evidence="3">The sequence shown here is derived from an EMBL/GenBank/DDBJ whole genome shotgun (WGS) entry which is preliminary data.</text>
</comment>
<dbReference type="SUPFAM" id="SSF53756">
    <property type="entry name" value="UDP-Glycosyltransferase/glycogen phosphorylase"/>
    <property type="match status" value="2"/>
</dbReference>
<reference evidence="3" key="1">
    <citation type="submission" date="2022-04" db="EMBL/GenBank/DDBJ databases">
        <title>Carnegiea gigantea Genome sequencing and assembly v2.</title>
        <authorList>
            <person name="Copetti D."/>
            <person name="Sanderson M.J."/>
            <person name="Burquez A."/>
            <person name="Wojciechowski M.F."/>
        </authorList>
    </citation>
    <scope>NUCLEOTIDE SEQUENCE</scope>
    <source>
        <strain evidence="3">SGP5-SGP5p</strain>
        <tissue evidence="3">Aerial part</tissue>
    </source>
</reference>
<gene>
    <name evidence="3" type="ORF">Cgig2_032676</name>
</gene>
<name>A0A9Q1KJI9_9CARY</name>
<evidence type="ECO:0000313" key="4">
    <source>
        <dbReference type="Proteomes" id="UP001153076"/>
    </source>
</evidence>
<comment type="similarity">
    <text evidence="1">Belongs to the UDP-glycosyltransferase family.</text>
</comment>
<organism evidence="3 4">
    <name type="scientific">Carnegiea gigantea</name>
    <dbReference type="NCBI Taxonomy" id="171969"/>
    <lineage>
        <taxon>Eukaryota</taxon>
        <taxon>Viridiplantae</taxon>
        <taxon>Streptophyta</taxon>
        <taxon>Embryophyta</taxon>
        <taxon>Tracheophyta</taxon>
        <taxon>Spermatophyta</taxon>
        <taxon>Magnoliopsida</taxon>
        <taxon>eudicotyledons</taxon>
        <taxon>Gunneridae</taxon>
        <taxon>Pentapetalae</taxon>
        <taxon>Caryophyllales</taxon>
        <taxon>Cactineae</taxon>
        <taxon>Cactaceae</taxon>
        <taxon>Cactoideae</taxon>
        <taxon>Echinocereeae</taxon>
        <taxon>Carnegiea</taxon>
    </lineage>
</organism>
<evidence type="ECO:0000256" key="1">
    <source>
        <dbReference type="ARBA" id="ARBA00009995"/>
    </source>
</evidence>
<evidence type="ECO:0008006" key="5">
    <source>
        <dbReference type="Google" id="ProtNLM"/>
    </source>
</evidence>
<proteinExistence type="inferred from homology"/>
<keyword evidence="2" id="KW-0808">Transferase</keyword>
<dbReference type="EMBL" id="JAKOGI010000110">
    <property type="protein sequence ID" value="KAJ8443852.1"/>
    <property type="molecule type" value="Genomic_DNA"/>
</dbReference>
<dbReference type="GO" id="GO:0080044">
    <property type="term" value="F:quercetin 7-O-glucosyltransferase activity"/>
    <property type="evidence" value="ECO:0007669"/>
    <property type="project" value="TreeGrafter"/>
</dbReference>
<dbReference type="AlphaFoldDB" id="A0A9Q1KJI9"/>
<sequence length="953" mass="105938">MEPFRDSGFTKDVADSFNLPRILIRNGSMFAFAVYDSLPLHRAKAYCPLQAPMELNNQDTNLGCRLILFPQPFLGHLRPMLQLGNALYSKGFSITIIHTRFNAPDPTQFPNFTFLCIEDALSQSESLPSDTWEMLQSLNTGCVNPFRVALTRVLEDASRTNETIGCLISEPMWDFAGTVADEFNLPRMALRPGGLLAFLVYDALPLLREKGYFSVQDTRLDEPVVEIPPLKVKDLPTGQHELLAKLGKETRSYSQGIICNTFKELEVSILNRVCEKLHNIPVFPIGPLHKYSPASCMIAPDPSCMSWLDTQAPNSVLYVSFGSLAAISKELFLEIAWGLVNSMQPFLWVVRRKMVNGSENSFPQEFLDVIAAGKGRIATWAPQEQVLAHSAVGGFWTHCGWNSTMESICEGVPMICLPFFADQTMNVRVITDVFGVGLQLEKGLQRDEIEMAIRTIMVEEKGREMRQRAAALKEMAKLCLSEGGSSYESLNQLTSHILCKLTWPWKVTKTASMKGGRRKLLLFPSPFQGHVTPMLHLASVLHSKGFPITIIQAHFNSVDPNKFPHFAFRFIDDGLSSSSLPPDSTKIISLLNSSCMEPFRDYLGQVLSGNEPVSCLIVDPMWGFTKDVADGFNLPWISIRTGSMSAFVVYDSLPLLLAKGYYPLQEAKLDEPVPELPPLKVKDLPPESFHDMLSSLVEDTKICQAVICNTFEELESSALAKVRQSLSIPVFPIGPLHKLSPPAPSISIMTQDRTSISWMNAQAPKSVLYVSFGSAVMMSEAEYLEIAWGLANSNQPFLWVVRPGLVQGSETYEPASIAGYLEKVSGRGHIVKWAPQQEVLAHPSVGGFWTHCGWNSTLEALSEGVPMICLPFFADQVVTARYVSESWGVGLRLDRGANRDVVEKAIRKLMAEKEGEEMRNRMMNLKEKATLTLMEGGSSHTSLEKLTSYLLSL</sequence>
<dbReference type="FunFam" id="3.40.50.2000:FF:000040">
    <property type="entry name" value="UDP-glycosyltransferase 76C1"/>
    <property type="match status" value="2"/>
</dbReference>
<dbReference type="InterPro" id="IPR002213">
    <property type="entry name" value="UDP_glucos_trans"/>
</dbReference>
<protein>
    <recommendedName>
        <fullName evidence="5">UDP-glycosyltransferase</fullName>
    </recommendedName>
</protein>
<dbReference type="OrthoDB" id="5835829at2759"/>